<dbReference type="Proteomes" id="UP001165064">
    <property type="component" value="Unassembled WGS sequence"/>
</dbReference>
<evidence type="ECO:0000313" key="1">
    <source>
        <dbReference type="EMBL" id="GME75338.1"/>
    </source>
</evidence>
<keyword evidence="2" id="KW-1185">Reference proteome</keyword>
<evidence type="ECO:0000313" key="2">
    <source>
        <dbReference type="Proteomes" id="UP001165064"/>
    </source>
</evidence>
<sequence length="83" mass="9190">MEDLVELYLKEICDGYEIDLYGEKAKAQAEAAEKENDDDDKKDNGSGGGSKLAVPAEVPETVVVKKSDDIDDLKKRFDALKRL</sequence>
<accession>A0ACB5SWR5</accession>
<organism evidence="1 2">
    <name type="scientific">Ambrosiozyma monospora</name>
    <name type="common">Yeast</name>
    <name type="synonym">Endomycopsis monosporus</name>
    <dbReference type="NCBI Taxonomy" id="43982"/>
    <lineage>
        <taxon>Eukaryota</taxon>
        <taxon>Fungi</taxon>
        <taxon>Dikarya</taxon>
        <taxon>Ascomycota</taxon>
        <taxon>Saccharomycotina</taxon>
        <taxon>Pichiomycetes</taxon>
        <taxon>Pichiales</taxon>
        <taxon>Pichiaceae</taxon>
        <taxon>Ambrosiozyma</taxon>
    </lineage>
</organism>
<reference evidence="1" key="1">
    <citation type="submission" date="2023-04" db="EMBL/GenBank/DDBJ databases">
        <title>Ambrosiozyma monospora NBRC 10751.</title>
        <authorList>
            <person name="Ichikawa N."/>
            <person name="Sato H."/>
            <person name="Tonouchi N."/>
        </authorList>
    </citation>
    <scope>NUCLEOTIDE SEQUENCE</scope>
    <source>
        <strain evidence="1">NBRC 10751</strain>
    </source>
</reference>
<dbReference type="EMBL" id="BSXS01001179">
    <property type="protein sequence ID" value="GME75338.1"/>
    <property type="molecule type" value="Genomic_DNA"/>
</dbReference>
<name>A0ACB5SWR5_AMBMO</name>
<proteinExistence type="predicted"/>
<protein>
    <submittedName>
        <fullName evidence="1">Unnamed protein product</fullName>
    </submittedName>
</protein>
<comment type="caution">
    <text evidence="1">The sequence shown here is derived from an EMBL/GenBank/DDBJ whole genome shotgun (WGS) entry which is preliminary data.</text>
</comment>
<gene>
    <name evidence="1" type="ORF">Amon02_000212000</name>
</gene>